<evidence type="ECO:0000256" key="4">
    <source>
        <dbReference type="SAM" id="MobiDB-lite"/>
    </source>
</evidence>
<organism evidence="5 6">
    <name type="scientific">Symbiodinium microadriaticum</name>
    <name type="common">Dinoflagellate</name>
    <name type="synonym">Zooxanthella microadriatica</name>
    <dbReference type="NCBI Taxonomy" id="2951"/>
    <lineage>
        <taxon>Eukaryota</taxon>
        <taxon>Sar</taxon>
        <taxon>Alveolata</taxon>
        <taxon>Dinophyceae</taxon>
        <taxon>Suessiales</taxon>
        <taxon>Symbiodiniaceae</taxon>
        <taxon>Symbiodinium</taxon>
    </lineage>
</organism>
<dbReference type="InterPro" id="IPR003721">
    <property type="entry name" value="Pantoate_ligase"/>
</dbReference>
<evidence type="ECO:0000313" key="6">
    <source>
        <dbReference type="Proteomes" id="UP000186817"/>
    </source>
</evidence>
<accession>A0A1Q9CB41</accession>
<dbReference type="Pfam" id="PF02569">
    <property type="entry name" value="Pantoate_ligase"/>
    <property type="match status" value="1"/>
</dbReference>
<protein>
    <recommendedName>
        <fullName evidence="1">Pantoate--beta-alanine ligase</fullName>
    </recommendedName>
    <alternativeName>
        <fullName evidence="3">Pantoate-activating enzyme</fullName>
    </alternativeName>
    <alternativeName>
        <fullName evidence="2">Pantothenate synthetase</fullName>
    </alternativeName>
</protein>
<dbReference type="Gene3D" id="3.40.50.620">
    <property type="entry name" value="HUPs"/>
    <property type="match status" value="1"/>
</dbReference>
<dbReference type="GO" id="GO:0015940">
    <property type="term" value="P:pantothenate biosynthetic process"/>
    <property type="evidence" value="ECO:0007669"/>
    <property type="project" value="InterPro"/>
</dbReference>
<feature type="compositionally biased region" description="Basic and acidic residues" evidence="4">
    <location>
        <begin position="25"/>
        <end position="41"/>
    </location>
</feature>
<dbReference type="GO" id="GO:0004592">
    <property type="term" value="F:pantoate-beta-alanine ligase activity"/>
    <property type="evidence" value="ECO:0007669"/>
    <property type="project" value="InterPro"/>
</dbReference>
<feature type="compositionally biased region" description="Acidic residues" evidence="4">
    <location>
        <begin position="187"/>
        <end position="198"/>
    </location>
</feature>
<dbReference type="Proteomes" id="UP000186817">
    <property type="component" value="Unassembled WGS sequence"/>
</dbReference>
<sequence length="198" mass="21812">MARVRCSVDARAEHALQRQAQRQFPGDKHSRRMEVAERQELQKMLPEVQLETPAEEHPESPPSPAASPSASRSQGAFGFEFLPGGRLLPVNRHSSSIRLAAGTRGIAQAATGSGYTPQLQQLHSNADLFAWRRRMSELGRRVALVPTMGNLHEGHLELVDAALERADEGGVGRHGFISNRNHRNVCEDDDDGDGIERL</sequence>
<feature type="region of interest" description="Disordered" evidence="4">
    <location>
        <begin position="177"/>
        <end position="198"/>
    </location>
</feature>
<proteinExistence type="predicted"/>
<dbReference type="EMBL" id="LSRX01001412">
    <property type="protein sequence ID" value="OLP80138.1"/>
    <property type="molecule type" value="Genomic_DNA"/>
</dbReference>
<dbReference type="AlphaFoldDB" id="A0A1Q9CB41"/>
<gene>
    <name evidence="5" type="primary">panC</name>
    <name evidence="5" type="ORF">AK812_SmicGene39487</name>
</gene>
<name>A0A1Q9CB41_SYMMI</name>
<evidence type="ECO:0000256" key="3">
    <source>
        <dbReference type="ARBA" id="ARBA00032806"/>
    </source>
</evidence>
<reference evidence="5 6" key="1">
    <citation type="submission" date="2016-02" db="EMBL/GenBank/DDBJ databases">
        <title>Genome analysis of coral dinoflagellate symbionts highlights evolutionary adaptations to a symbiotic lifestyle.</title>
        <authorList>
            <person name="Aranda M."/>
            <person name="Li Y."/>
            <person name="Liew Y.J."/>
            <person name="Baumgarten S."/>
            <person name="Simakov O."/>
            <person name="Wilson M."/>
            <person name="Piel J."/>
            <person name="Ashoor H."/>
            <person name="Bougouffa S."/>
            <person name="Bajic V.B."/>
            <person name="Ryu T."/>
            <person name="Ravasi T."/>
            <person name="Bayer T."/>
            <person name="Micklem G."/>
            <person name="Kim H."/>
            <person name="Bhak J."/>
            <person name="Lajeunesse T.C."/>
            <person name="Voolstra C.R."/>
        </authorList>
    </citation>
    <scope>NUCLEOTIDE SEQUENCE [LARGE SCALE GENOMIC DNA]</scope>
    <source>
        <strain evidence="5 6">CCMP2467</strain>
    </source>
</reference>
<evidence type="ECO:0000256" key="2">
    <source>
        <dbReference type="ARBA" id="ARBA00029902"/>
    </source>
</evidence>
<keyword evidence="6" id="KW-1185">Reference proteome</keyword>
<dbReference type="InterPro" id="IPR014729">
    <property type="entry name" value="Rossmann-like_a/b/a_fold"/>
</dbReference>
<comment type="caution">
    <text evidence="5">The sequence shown here is derived from an EMBL/GenBank/DDBJ whole genome shotgun (WGS) entry which is preliminary data.</text>
</comment>
<evidence type="ECO:0000313" key="5">
    <source>
        <dbReference type="EMBL" id="OLP80138.1"/>
    </source>
</evidence>
<dbReference type="OrthoDB" id="2020436at2759"/>
<dbReference type="SUPFAM" id="SSF52374">
    <property type="entry name" value="Nucleotidylyl transferase"/>
    <property type="match status" value="1"/>
</dbReference>
<feature type="region of interest" description="Disordered" evidence="4">
    <location>
        <begin position="16"/>
        <end position="75"/>
    </location>
</feature>
<evidence type="ECO:0000256" key="1">
    <source>
        <dbReference type="ARBA" id="ARBA00015647"/>
    </source>
</evidence>